<dbReference type="RefSeq" id="XP_014559668.1">
    <property type="nucleotide sequence ID" value="XM_014704182.1"/>
</dbReference>
<keyword evidence="3" id="KW-1185">Reference proteome</keyword>
<evidence type="ECO:0000313" key="2">
    <source>
        <dbReference type="EMBL" id="EUN30078.1"/>
    </source>
</evidence>
<name>W7EHD3_BIPV3</name>
<feature type="transmembrane region" description="Helical" evidence="1">
    <location>
        <begin position="29"/>
        <end position="51"/>
    </location>
</feature>
<keyword evidence="1" id="KW-0472">Membrane</keyword>
<evidence type="ECO:0000256" key="1">
    <source>
        <dbReference type="SAM" id="Phobius"/>
    </source>
</evidence>
<proteinExistence type="predicted"/>
<organism evidence="2 3">
    <name type="scientific">Bipolaris victoriae (strain FI3)</name>
    <name type="common">Victoria blight of oats agent</name>
    <name type="synonym">Cochliobolus victoriae</name>
    <dbReference type="NCBI Taxonomy" id="930091"/>
    <lineage>
        <taxon>Eukaryota</taxon>
        <taxon>Fungi</taxon>
        <taxon>Dikarya</taxon>
        <taxon>Ascomycota</taxon>
        <taxon>Pezizomycotina</taxon>
        <taxon>Dothideomycetes</taxon>
        <taxon>Pleosporomycetidae</taxon>
        <taxon>Pleosporales</taxon>
        <taxon>Pleosporineae</taxon>
        <taxon>Pleosporaceae</taxon>
        <taxon>Bipolaris</taxon>
    </lineage>
</organism>
<accession>W7EHD3</accession>
<feature type="non-terminal residue" evidence="2">
    <location>
        <position position="1"/>
    </location>
</feature>
<keyword evidence="1" id="KW-1133">Transmembrane helix</keyword>
<gene>
    <name evidence="2" type="ORF">COCVIDRAFT_91419</name>
</gene>
<keyword evidence="1" id="KW-0812">Transmembrane</keyword>
<dbReference type="Proteomes" id="UP000054337">
    <property type="component" value="Unassembled WGS sequence"/>
</dbReference>
<sequence length="73" mass="8714">FLSDYSYTTAFLYPTLLLSYYRDEYILSMVRYMIGFSSNPCLSVMIVRGILHIRAIYSEQRCDRYLKYESTVL</sequence>
<dbReference type="EMBL" id="KI968708">
    <property type="protein sequence ID" value="EUN30078.1"/>
    <property type="molecule type" value="Genomic_DNA"/>
</dbReference>
<reference evidence="2 3" key="1">
    <citation type="journal article" date="2013" name="PLoS Genet.">
        <title>Comparative genome structure, secondary metabolite, and effector coding capacity across Cochliobolus pathogens.</title>
        <authorList>
            <person name="Condon B.J."/>
            <person name="Leng Y."/>
            <person name="Wu D."/>
            <person name="Bushley K.E."/>
            <person name="Ohm R.A."/>
            <person name="Otillar R."/>
            <person name="Martin J."/>
            <person name="Schackwitz W."/>
            <person name="Grimwood J."/>
            <person name="MohdZainudin N."/>
            <person name="Xue C."/>
            <person name="Wang R."/>
            <person name="Manning V.A."/>
            <person name="Dhillon B."/>
            <person name="Tu Z.J."/>
            <person name="Steffenson B.J."/>
            <person name="Salamov A."/>
            <person name="Sun H."/>
            <person name="Lowry S."/>
            <person name="LaButti K."/>
            <person name="Han J."/>
            <person name="Copeland A."/>
            <person name="Lindquist E."/>
            <person name="Barry K."/>
            <person name="Schmutz J."/>
            <person name="Baker S.E."/>
            <person name="Ciuffetti L.M."/>
            <person name="Grigoriev I.V."/>
            <person name="Zhong S."/>
            <person name="Turgeon B.G."/>
        </authorList>
    </citation>
    <scope>NUCLEOTIDE SEQUENCE [LARGE SCALE GENOMIC DNA]</scope>
    <source>
        <strain evidence="2 3">FI3</strain>
    </source>
</reference>
<protein>
    <submittedName>
        <fullName evidence="2">Uncharacterized protein</fullName>
    </submittedName>
</protein>
<dbReference type="AlphaFoldDB" id="W7EHD3"/>
<dbReference type="HOGENOM" id="CLU_2711494_0_0_1"/>
<dbReference type="GeneID" id="26259345"/>
<evidence type="ECO:0000313" key="3">
    <source>
        <dbReference type="Proteomes" id="UP000054337"/>
    </source>
</evidence>